<dbReference type="PANTHER" id="PTHR34597">
    <property type="entry name" value="SLR1661 PROTEIN"/>
    <property type="match status" value="1"/>
</dbReference>
<feature type="signal peptide" evidence="4">
    <location>
        <begin position="1"/>
        <end position="30"/>
    </location>
</feature>
<keyword evidence="3" id="KW-0998">Cell outer membrane</keyword>
<accession>A0A0D0TIB6</accession>
<dbReference type="GO" id="GO:0098046">
    <property type="term" value="C:type V protein secretion system complex"/>
    <property type="evidence" value="ECO:0007669"/>
    <property type="project" value="TreeGrafter"/>
</dbReference>
<evidence type="ECO:0000259" key="5">
    <source>
        <dbReference type="Pfam" id="PF03865"/>
    </source>
</evidence>
<keyword evidence="1" id="KW-1134">Transmembrane beta strand</keyword>
<dbReference type="AlphaFoldDB" id="A0A0D0TIB6"/>
<dbReference type="PIRSF" id="PIRSF029745">
    <property type="entry name" value="FhaC"/>
    <property type="match status" value="1"/>
</dbReference>
<keyword evidence="2" id="KW-0812">Transmembrane</keyword>
<dbReference type="Pfam" id="PF08479">
    <property type="entry name" value="POTRA_2"/>
    <property type="match status" value="1"/>
</dbReference>
<evidence type="ECO:0000256" key="4">
    <source>
        <dbReference type="SAM" id="SignalP"/>
    </source>
</evidence>
<feature type="domain" description="Haemolysin activator HlyB C-terminal" evidence="5">
    <location>
        <begin position="222"/>
        <end position="534"/>
    </location>
</feature>
<dbReference type="Proteomes" id="UP000032210">
    <property type="component" value="Unassembled WGS sequence"/>
</dbReference>
<dbReference type="InterPro" id="IPR027282">
    <property type="entry name" value="TPS"/>
</dbReference>
<evidence type="ECO:0000256" key="2">
    <source>
        <dbReference type="ARBA" id="ARBA00022692"/>
    </source>
</evidence>
<dbReference type="EMBL" id="JXCQ01000020">
    <property type="protein sequence ID" value="KIR21854.1"/>
    <property type="molecule type" value="Genomic_DNA"/>
</dbReference>
<gene>
    <name evidence="8" type="primary">shlB_1</name>
    <name evidence="8" type="ORF">PFLU3_27430</name>
</gene>
<protein>
    <submittedName>
        <fullName evidence="8">ShlB_1 protein</fullName>
    </submittedName>
</protein>
<dbReference type="InterPro" id="IPR035251">
    <property type="entry name" value="ShlB_POTRA"/>
</dbReference>
<evidence type="ECO:0000259" key="6">
    <source>
        <dbReference type="Pfam" id="PF08479"/>
    </source>
</evidence>
<dbReference type="GO" id="GO:0046819">
    <property type="term" value="P:protein secretion by the type V secretion system"/>
    <property type="evidence" value="ECO:0007669"/>
    <property type="project" value="TreeGrafter"/>
</dbReference>
<evidence type="ECO:0000256" key="3">
    <source>
        <dbReference type="ARBA" id="ARBA00023237"/>
    </source>
</evidence>
<reference evidence="8 9" key="1">
    <citation type="submission" date="2015-01" db="EMBL/GenBank/DDBJ databases">
        <title>Genome sequence of the beneficial rhizobacterium Pseudomonas fluorescens 2-79.</title>
        <authorList>
            <person name="Thuermer A."/>
            <person name="Daniel R."/>
        </authorList>
    </citation>
    <scope>NUCLEOTIDE SEQUENCE [LARGE SCALE GENOMIC DNA]</scope>
    <source>
        <strain evidence="8 9">2-79</strain>
    </source>
</reference>
<dbReference type="Gene3D" id="3.10.20.310">
    <property type="entry name" value="membrane protein fhac"/>
    <property type="match status" value="1"/>
</dbReference>
<dbReference type="PANTHER" id="PTHR34597:SF3">
    <property type="entry name" value="OUTER MEMBRANE TRANSPORTER CDIB"/>
    <property type="match status" value="1"/>
</dbReference>
<name>A0A0D0TIB6_PSEFL</name>
<evidence type="ECO:0000313" key="8">
    <source>
        <dbReference type="EMBL" id="KIR21854.1"/>
    </source>
</evidence>
<dbReference type="InterPro" id="IPR013686">
    <property type="entry name" value="Polypept-transport_assoc_ShlB"/>
</dbReference>
<keyword evidence="1" id="KW-0472">Membrane</keyword>
<feature type="chain" id="PRO_5002233678" evidence="4">
    <location>
        <begin position="31"/>
        <end position="571"/>
    </location>
</feature>
<proteinExistence type="predicted"/>
<dbReference type="Gene3D" id="2.40.160.50">
    <property type="entry name" value="membrane protein fhac: a member of the omp85/tpsb transporter family"/>
    <property type="match status" value="1"/>
</dbReference>
<comment type="caution">
    <text evidence="8">The sequence shown here is derived from an EMBL/GenBank/DDBJ whole genome shotgun (WGS) entry which is preliminary data.</text>
</comment>
<organism evidence="8 9">
    <name type="scientific">Pseudomonas fluorescens</name>
    <dbReference type="NCBI Taxonomy" id="294"/>
    <lineage>
        <taxon>Bacteria</taxon>
        <taxon>Pseudomonadati</taxon>
        <taxon>Pseudomonadota</taxon>
        <taxon>Gammaproteobacteria</taxon>
        <taxon>Pseudomonadales</taxon>
        <taxon>Pseudomonadaceae</taxon>
        <taxon>Pseudomonas</taxon>
    </lineage>
</organism>
<evidence type="ECO:0000313" key="9">
    <source>
        <dbReference type="Proteomes" id="UP000032210"/>
    </source>
</evidence>
<dbReference type="RefSeq" id="WP_043049099.1">
    <property type="nucleotide sequence ID" value="NZ_JXCQ01000020.1"/>
</dbReference>
<sequence>MPIQPTTGHCCRIQKLGIILLCLSALPVAAAQTPQPGQEALRLQQQQQRDLQQLQLEQRQRQMQRGRFGPPSVTPAAPKDIAKDERCWPLRGIRLAGATLFNRTELDKHIEPYVAPCMGVTQINRLLAEVTRLYVEAGYIASRPYLISAPSAGQPLDIHVEEGYLEAIELADQSLPVSLGAAFPGMLGKPLNLRDLEQGLDQLNRLRSVDLTADIAPGSQAGASRIILRSRSSASRWALGLGLDNLGSAGTGRDRNALSLSLDSPLQLGDSLNLSFSDTLNHGPRYSRSHSLFYSIPYGYWTYSLFASHAEYRSPFKLSRTTLYNSGRTDQVSLRSDRVLWRDQGHQLSANLQLAYKDVDSYLQKAHLDIQSPTLTVAEAGLNLFWLNSAVWNLDLNYAQGLTWFGADRDADQMHKNRPKAQFHKYRANLSQWRNGQWSAQPWQWQSQLSGQYSPDALPAIEQLLVTDDSAVRGYRDNSSSGAIGAVWRNTLRLPLNSDLPVKITPRLGLDNGWVKREHGAQSQRLSGASAGLNLSWKNVQLDFDYQRNLNTPTGFRQEPEVWLTRLSLQI</sequence>
<dbReference type="InterPro" id="IPR005565">
    <property type="entry name" value="Hemolysn_activator_HlyB_C"/>
</dbReference>
<dbReference type="Pfam" id="PF17287">
    <property type="entry name" value="POTRA_3"/>
    <property type="match status" value="1"/>
</dbReference>
<dbReference type="PATRIC" id="fig|294.125.peg.2818"/>
<feature type="domain" description="Polypeptide-transport-associated ShlB-type" evidence="6">
    <location>
        <begin position="88"/>
        <end position="163"/>
    </location>
</feature>
<dbReference type="GO" id="GO:0008320">
    <property type="term" value="F:protein transmembrane transporter activity"/>
    <property type="evidence" value="ECO:0007669"/>
    <property type="project" value="TreeGrafter"/>
</dbReference>
<dbReference type="Pfam" id="PF03865">
    <property type="entry name" value="ShlB"/>
    <property type="match status" value="1"/>
</dbReference>
<feature type="domain" description="ShlB POTRA" evidence="7">
    <location>
        <begin position="165"/>
        <end position="217"/>
    </location>
</feature>
<evidence type="ECO:0000256" key="1">
    <source>
        <dbReference type="ARBA" id="ARBA00022452"/>
    </source>
</evidence>
<keyword evidence="4" id="KW-0732">Signal</keyword>
<dbReference type="InterPro" id="IPR051544">
    <property type="entry name" value="TPS_OM_transporter"/>
</dbReference>
<evidence type="ECO:0000259" key="7">
    <source>
        <dbReference type="Pfam" id="PF17287"/>
    </source>
</evidence>